<dbReference type="EMBL" id="JBHMDO010000017">
    <property type="protein sequence ID" value="MFB9326340.1"/>
    <property type="molecule type" value="Genomic_DNA"/>
</dbReference>
<evidence type="ECO:0000313" key="2">
    <source>
        <dbReference type="EMBL" id="MFB9326340.1"/>
    </source>
</evidence>
<name>A0ABV5KN46_9BACL</name>
<accession>A0ABV5KN46</accession>
<gene>
    <name evidence="2" type="ORF">ACFFSY_10480</name>
</gene>
<feature type="domain" description="DUF2087" evidence="1">
    <location>
        <begin position="30"/>
        <end position="94"/>
    </location>
</feature>
<dbReference type="InterPro" id="IPR018656">
    <property type="entry name" value="DUF2087"/>
</dbReference>
<keyword evidence="3" id="KW-1185">Reference proteome</keyword>
<dbReference type="RefSeq" id="WP_377493516.1">
    <property type="nucleotide sequence ID" value="NZ_JBHMDO010000017.1"/>
</dbReference>
<sequence>MSEQRSPALSKNDKLQQSVLRHFFTAQGGITHLPSQLKKRLIVLEHLAGRLDATRTYTELEFNAILKPLNEDYATIRRELYIHKFINRENDIYEVNEPEHWRDWRTLQ</sequence>
<evidence type="ECO:0000313" key="3">
    <source>
        <dbReference type="Proteomes" id="UP001589747"/>
    </source>
</evidence>
<evidence type="ECO:0000259" key="1">
    <source>
        <dbReference type="Pfam" id="PF09860"/>
    </source>
</evidence>
<organism evidence="2 3">
    <name type="scientific">Paenibacillus aurantiacus</name>
    <dbReference type="NCBI Taxonomy" id="1936118"/>
    <lineage>
        <taxon>Bacteria</taxon>
        <taxon>Bacillati</taxon>
        <taxon>Bacillota</taxon>
        <taxon>Bacilli</taxon>
        <taxon>Bacillales</taxon>
        <taxon>Paenibacillaceae</taxon>
        <taxon>Paenibacillus</taxon>
    </lineage>
</organism>
<dbReference type="Proteomes" id="UP001589747">
    <property type="component" value="Unassembled WGS sequence"/>
</dbReference>
<reference evidence="2 3" key="1">
    <citation type="submission" date="2024-09" db="EMBL/GenBank/DDBJ databases">
        <authorList>
            <person name="Sun Q."/>
            <person name="Mori K."/>
        </authorList>
    </citation>
    <scope>NUCLEOTIDE SEQUENCE [LARGE SCALE GENOMIC DNA]</scope>
    <source>
        <strain evidence="2 3">TISTR 2452</strain>
    </source>
</reference>
<proteinExistence type="predicted"/>
<dbReference type="Pfam" id="PF09860">
    <property type="entry name" value="DUF2087"/>
    <property type="match status" value="1"/>
</dbReference>
<protein>
    <submittedName>
        <fullName evidence="2">DUF2087 domain-containing protein</fullName>
    </submittedName>
</protein>
<comment type="caution">
    <text evidence="2">The sequence shown here is derived from an EMBL/GenBank/DDBJ whole genome shotgun (WGS) entry which is preliminary data.</text>
</comment>